<dbReference type="AlphaFoldDB" id="A0A5A7R3C0"/>
<keyword evidence="3" id="KW-1185">Reference proteome</keyword>
<feature type="compositionally biased region" description="Polar residues" evidence="1">
    <location>
        <begin position="25"/>
        <end position="34"/>
    </location>
</feature>
<feature type="region of interest" description="Disordered" evidence="1">
    <location>
        <begin position="69"/>
        <end position="95"/>
    </location>
</feature>
<evidence type="ECO:0000256" key="1">
    <source>
        <dbReference type="SAM" id="MobiDB-lite"/>
    </source>
</evidence>
<feature type="region of interest" description="Disordered" evidence="1">
    <location>
        <begin position="1"/>
        <end position="34"/>
    </location>
</feature>
<sequence length="132" mass="14962">MAGDEETRDAPISSQEEHNHMQIFEKNSSSHDIQNIPNKQIVSVMESQEEKIGNQQIVCIGQHTEPDLSMTEVQQDEPKSLQTTSPPFQASNQPLARLRVGKYQKSRMADCLEAFPRQISEANKSLIREVEL</sequence>
<comment type="caution">
    <text evidence="2">The sequence shown here is derived from an EMBL/GenBank/DDBJ whole genome shotgun (WGS) entry which is preliminary data.</text>
</comment>
<proteinExistence type="predicted"/>
<dbReference type="GO" id="GO:0005840">
    <property type="term" value="C:ribosome"/>
    <property type="evidence" value="ECO:0007669"/>
    <property type="project" value="UniProtKB-KW"/>
</dbReference>
<reference evidence="3" key="1">
    <citation type="journal article" date="2019" name="Curr. Biol.">
        <title>Genome Sequence of Striga asiatica Provides Insight into the Evolution of Plant Parasitism.</title>
        <authorList>
            <person name="Yoshida S."/>
            <person name="Kim S."/>
            <person name="Wafula E.K."/>
            <person name="Tanskanen J."/>
            <person name="Kim Y.M."/>
            <person name="Honaas L."/>
            <person name="Yang Z."/>
            <person name="Spallek T."/>
            <person name="Conn C.E."/>
            <person name="Ichihashi Y."/>
            <person name="Cheong K."/>
            <person name="Cui S."/>
            <person name="Der J.P."/>
            <person name="Gundlach H."/>
            <person name="Jiao Y."/>
            <person name="Hori C."/>
            <person name="Ishida J.K."/>
            <person name="Kasahara H."/>
            <person name="Kiba T."/>
            <person name="Kim M.S."/>
            <person name="Koo N."/>
            <person name="Laohavisit A."/>
            <person name="Lee Y.H."/>
            <person name="Lumba S."/>
            <person name="McCourt P."/>
            <person name="Mortimer J.C."/>
            <person name="Mutuku J.M."/>
            <person name="Nomura T."/>
            <person name="Sasaki-Sekimoto Y."/>
            <person name="Seto Y."/>
            <person name="Wang Y."/>
            <person name="Wakatake T."/>
            <person name="Sakakibara H."/>
            <person name="Demura T."/>
            <person name="Yamaguchi S."/>
            <person name="Yoneyama K."/>
            <person name="Manabe R.I."/>
            <person name="Nelson D.C."/>
            <person name="Schulman A.H."/>
            <person name="Timko M.P."/>
            <person name="dePamphilis C.W."/>
            <person name="Choi D."/>
            <person name="Shirasu K."/>
        </authorList>
    </citation>
    <scope>NUCLEOTIDE SEQUENCE [LARGE SCALE GENOMIC DNA]</scope>
    <source>
        <strain evidence="3">cv. UVA1</strain>
    </source>
</reference>
<keyword evidence="2" id="KW-0808">Transferase</keyword>
<dbReference type="EMBL" id="BKCP01010181">
    <property type="protein sequence ID" value="GER52283.1"/>
    <property type="molecule type" value="Genomic_DNA"/>
</dbReference>
<accession>A0A5A7R3C0</accession>
<evidence type="ECO:0000313" key="3">
    <source>
        <dbReference type="Proteomes" id="UP000325081"/>
    </source>
</evidence>
<keyword evidence="2" id="KW-0689">Ribosomal protein</keyword>
<gene>
    <name evidence="2" type="ORF">STAS_29723</name>
</gene>
<keyword evidence="2" id="KW-0687">Ribonucleoprotein</keyword>
<protein>
    <submittedName>
        <fullName evidence="2">Ribosomal protein S12 methylthiotransferase RimO</fullName>
    </submittedName>
</protein>
<dbReference type="Proteomes" id="UP000325081">
    <property type="component" value="Unassembled WGS sequence"/>
</dbReference>
<evidence type="ECO:0000313" key="2">
    <source>
        <dbReference type="EMBL" id="GER52283.1"/>
    </source>
</evidence>
<name>A0A5A7R3C0_STRAF</name>
<organism evidence="2 3">
    <name type="scientific">Striga asiatica</name>
    <name type="common">Asiatic witchweed</name>
    <name type="synonym">Buchnera asiatica</name>
    <dbReference type="NCBI Taxonomy" id="4170"/>
    <lineage>
        <taxon>Eukaryota</taxon>
        <taxon>Viridiplantae</taxon>
        <taxon>Streptophyta</taxon>
        <taxon>Embryophyta</taxon>
        <taxon>Tracheophyta</taxon>
        <taxon>Spermatophyta</taxon>
        <taxon>Magnoliopsida</taxon>
        <taxon>eudicotyledons</taxon>
        <taxon>Gunneridae</taxon>
        <taxon>Pentapetalae</taxon>
        <taxon>asterids</taxon>
        <taxon>lamiids</taxon>
        <taxon>Lamiales</taxon>
        <taxon>Orobanchaceae</taxon>
        <taxon>Buchnereae</taxon>
        <taxon>Striga</taxon>
    </lineage>
</organism>
<feature type="compositionally biased region" description="Polar residues" evidence="1">
    <location>
        <begin position="80"/>
        <end position="94"/>
    </location>
</feature>
<dbReference type="GO" id="GO:0016740">
    <property type="term" value="F:transferase activity"/>
    <property type="evidence" value="ECO:0007669"/>
    <property type="project" value="UniProtKB-KW"/>
</dbReference>